<dbReference type="InterPro" id="IPR053137">
    <property type="entry name" value="NLR-like"/>
</dbReference>
<proteinExistence type="predicted"/>
<accession>A0A2I2G2L4</accession>
<evidence type="ECO:0000313" key="4">
    <source>
        <dbReference type="Proteomes" id="UP000234275"/>
    </source>
</evidence>
<dbReference type="PANTHER" id="PTHR46082:SF6">
    <property type="entry name" value="AAA+ ATPASE DOMAIN-CONTAINING PROTEIN-RELATED"/>
    <property type="match status" value="1"/>
</dbReference>
<dbReference type="SUPFAM" id="SSF53167">
    <property type="entry name" value="Purine and uridine phosphorylases"/>
    <property type="match status" value="1"/>
</dbReference>
<dbReference type="RefSeq" id="XP_024702413.1">
    <property type="nucleotide sequence ID" value="XM_024853515.1"/>
</dbReference>
<dbReference type="STRING" id="1392250.A0A2I2G2L4"/>
<organism evidence="3 4">
    <name type="scientific">Aspergillus steynii IBT 23096</name>
    <dbReference type="NCBI Taxonomy" id="1392250"/>
    <lineage>
        <taxon>Eukaryota</taxon>
        <taxon>Fungi</taxon>
        <taxon>Dikarya</taxon>
        <taxon>Ascomycota</taxon>
        <taxon>Pezizomycotina</taxon>
        <taxon>Eurotiomycetes</taxon>
        <taxon>Eurotiomycetidae</taxon>
        <taxon>Eurotiales</taxon>
        <taxon>Aspergillaceae</taxon>
        <taxon>Aspergillus</taxon>
        <taxon>Aspergillus subgen. Circumdati</taxon>
    </lineage>
</organism>
<evidence type="ECO:0000259" key="2">
    <source>
        <dbReference type="Pfam" id="PF01048"/>
    </source>
</evidence>
<dbReference type="GO" id="GO:0003824">
    <property type="term" value="F:catalytic activity"/>
    <property type="evidence" value="ECO:0007669"/>
    <property type="project" value="InterPro"/>
</dbReference>
<dbReference type="GO" id="GO:0009116">
    <property type="term" value="P:nucleoside metabolic process"/>
    <property type="evidence" value="ECO:0007669"/>
    <property type="project" value="InterPro"/>
</dbReference>
<dbReference type="InterPro" id="IPR035994">
    <property type="entry name" value="Nucleoside_phosphorylase_sf"/>
</dbReference>
<name>A0A2I2G2L4_9EURO</name>
<dbReference type="InterPro" id="IPR000845">
    <property type="entry name" value="Nucleoside_phosphorylase_d"/>
</dbReference>
<sequence>MAPVDRNGFQVAVICAVNVESKAIKAILNPNFGDENPYGKADNDPNSYQTGMIGRHPVVLVFCSGMGKVGAAIAASNLRISFPRLKLCLLAGICGGVPSDKIFLGDVIVSKGIVQFDFGRQHDDRFVRKSSFYDIPGRPSASIRSFLHLLETSKEDTGFQESILQCLNAISAQDPSIAIHPPADEPDQVYPNHYVHKHYNPVPCPTGECSRWKNVGDPVCRNSRDASCGDVGCQAAKATQRSPPPDRSGLTSKIHLGLFGTSDQVMKSAQHRDACVEEEGVLGFEMEGAGVWVSDLPTIIVKGVCDYADGHKNKKWQSYAAGRAAACVKAMLDQWTETEATQTRTGESQGTSYHNTQSKIMTQGGSHSFGGRNTFSIS</sequence>
<protein>
    <submittedName>
        <fullName evidence="3">Purine and uridine phosphorylase</fullName>
    </submittedName>
</protein>
<feature type="domain" description="Nucleoside phosphorylase" evidence="2">
    <location>
        <begin position="11"/>
        <end position="129"/>
    </location>
</feature>
<keyword evidence="4" id="KW-1185">Reference proteome</keyword>
<dbReference type="OrthoDB" id="1658288at2759"/>
<dbReference type="EMBL" id="MSFO01000006">
    <property type="protein sequence ID" value="PLB47111.1"/>
    <property type="molecule type" value="Genomic_DNA"/>
</dbReference>
<feature type="region of interest" description="Disordered" evidence="1">
    <location>
        <begin position="358"/>
        <end position="378"/>
    </location>
</feature>
<dbReference type="Gene3D" id="3.40.50.1580">
    <property type="entry name" value="Nucleoside phosphorylase domain"/>
    <property type="match status" value="1"/>
</dbReference>
<dbReference type="Proteomes" id="UP000234275">
    <property type="component" value="Unassembled WGS sequence"/>
</dbReference>
<dbReference type="GeneID" id="36561213"/>
<dbReference type="PANTHER" id="PTHR46082">
    <property type="entry name" value="ATP/GTP-BINDING PROTEIN-RELATED"/>
    <property type="match status" value="1"/>
</dbReference>
<dbReference type="AlphaFoldDB" id="A0A2I2G2L4"/>
<reference evidence="3 4" key="1">
    <citation type="submission" date="2016-12" db="EMBL/GenBank/DDBJ databases">
        <title>The genomes of Aspergillus section Nigri reveals drivers in fungal speciation.</title>
        <authorList>
            <consortium name="DOE Joint Genome Institute"/>
            <person name="Vesth T.C."/>
            <person name="Nybo J."/>
            <person name="Theobald S."/>
            <person name="Brandl J."/>
            <person name="Frisvad J.C."/>
            <person name="Nielsen K.F."/>
            <person name="Lyhne E.K."/>
            <person name="Kogle M.E."/>
            <person name="Kuo A."/>
            <person name="Riley R."/>
            <person name="Clum A."/>
            <person name="Nolan M."/>
            <person name="Lipzen A."/>
            <person name="Salamov A."/>
            <person name="Henrissat B."/>
            <person name="Wiebenga A."/>
            <person name="De Vries R.P."/>
            <person name="Grigoriev I.V."/>
            <person name="Mortensen U.H."/>
            <person name="Andersen M.R."/>
            <person name="Baker S.E."/>
        </authorList>
    </citation>
    <scope>NUCLEOTIDE SEQUENCE [LARGE SCALE GENOMIC DNA]</scope>
    <source>
        <strain evidence="3 4">IBT 23096</strain>
    </source>
</reference>
<comment type="caution">
    <text evidence="3">The sequence shown here is derived from an EMBL/GenBank/DDBJ whole genome shotgun (WGS) entry which is preliminary data.</text>
</comment>
<dbReference type="Pfam" id="PF01048">
    <property type="entry name" value="PNP_UDP_1"/>
    <property type="match status" value="1"/>
</dbReference>
<evidence type="ECO:0000256" key="1">
    <source>
        <dbReference type="SAM" id="MobiDB-lite"/>
    </source>
</evidence>
<dbReference type="VEuPathDB" id="FungiDB:P170DRAFT_477973"/>
<evidence type="ECO:0000313" key="3">
    <source>
        <dbReference type="EMBL" id="PLB47111.1"/>
    </source>
</evidence>
<gene>
    <name evidence="3" type="ORF">P170DRAFT_477973</name>
</gene>